<dbReference type="GO" id="GO:0071051">
    <property type="term" value="P:poly(A)-dependent snoRNA 3'-end processing"/>
    <property type="evidence" value="ECO:0007669"/>
    <property type="project" value="TreeGrafter"/>
</dbReference>
<dbReference type="SUPFAM" id="SSF110324">
    <property type="entry name" value="Ribosomal L27 protein-like"/>
    <property type="match status" value="1"/>
</dbReference>
<evidence type="ECO:0000256" key="8">
    <source>
        <dbReference type="ARBA" id="ARBA00023242"/>
    </source>
</evidence>
<dbReference type="Pfam" id="PF21262">
    <property type="entry name" value="RRP40_S1"/>
    <property type="match status" value="1"/>
</dbReference>
<dbReference type="Gene3D" id="3.30.1370.10">
    <property type="entry name" value="K Homology domain, type 1"/>
    <property type="match status" value="1"/>
</dbReference>
<evidence type="ECO:0000256" key="7">
    <source>
        <dbReference type="ARBA" id="ARBA00022884"/>
    </source>
</evidence>
<dbReference type="InterPro" id="IPR036612">
    <property type="entry name" value="KH_dom_type_1_sf"/>
</dbReference>
<keyword evidence="8" id="KW-0539">Nucleus</keyword>
<dbReference type="GO" id="GO:0071038">
    <property type="term" value="P:TRAMP-dependent tRNA surveillance pathway"/>
    <property type="evidence" value="ECO:0007669"/>
    <property type="project" value="TreeGrafter"/>
</dbReference>
<dbReference type="InterPro" id="IPR041054">
    <property type="entry name" value="Rrp40_N_euk"/>
</dbReference>
<comment type="similarity">
    <text evidence="3">Belongs to the RRP40 family.</text>
</comment>
<keyword evidence="7" id="KW-0694">RNA-binding</keyword>
<dbReference type="GO" id="GO:0071034">
    <property type="term" value="P:CUT catabolic process"/>
    <property type="evidence" value="ECO:0007669"/>
    <property type="project" value="TreeGrafter"/>
</dbReference>
<protein>
    <recommendedName>
        <fullName evidence="9">Ribosomal RNA-processing protein 40</fullName>
    </recommendedName>
</protein>
<dbReference type="GO" id="GO:0034475">
    <property type="term" value="P:U4 snRNA 3'-end processing"/>
    <property type="evidence" value="ECO:0007669"/>
    <property type="project" value="TreeGrafter"/>
</dbReference>
<dbReference type="GO" id="GO:0000467">
    <property type="term" value="P:exonucleolytic trimming to generate mature 3'-end of 5.8S rRNA from tricistronic rRNA transcript (SSU-rRNA, 5.8S rRNA, LSU-rRNA)"/>
    <property type="evidence" value="ECO:0007669"/>
    <property type="project" value="TreeGrafter"/>
</dbReference>
<dbReference type="InterPro" id="IPR037319">
    <property type="entry name" value="Rrp40_S1"/>
</dbReference>
<keyword evidence="6" id="KW-0271">Exosome</keyword>
<dbReference type="InterPro" id="IPR004088">
    <property type="entry name" value="KH_dom_type_1"/>
</dbReference>
<dbReference type="GO" id="GO:0071035">
    <property type="term" value="P:nuclear polyadenylation-dependent rRNA catabolic process"/>
    <property type="evidence" value="ECO:0007669"/>
    <property type="project" value="TreeGrafter"/>
</dbReference>
<dbReference type="STRING" id="3088.A0A383VKM3"/>
<dbReference type="PANTHER" id="PTHR21321:SF1">
    <property type="entry name" value="EXOSOME COMPLEX COMPONENT RRP40"/>
    <property type="match status" value="1"/>
</dbReference>
<dbReference type="Proteomes" id="UP000256970">
    <property type="component" value="Unassembled WGS sequence"/>
</dbReference>
<dbReference type="SUPFAM" id="SSF54791">
    <property type="entry name" value="Eukaryotic type KH-domain (KH-domain type I)"/>
    <property type="match status" value="1"/>
</dbReference>
<dbReference type="GO" id="GO:0003723">
    <property type="term" value="F:RNA binding"/>
    <property type="evidence" value="ECO:0007669"/>
    <property type="project" value="UniProtKB-KW"/>
</dbReference>
<name>A0A383VKM3_TETOB</name>
<dbReference type="FunFam" id="2.40.50.140:FF:000112">
    <property type="entry name" value="Exosome complex component RRP40"/>
    <property type="match status" value="1"/>
</dbReference>
<evidence type="ECO:0000256" key="9">
    <source>
        <dbReference type="ARBA" id="ARBA00030615"/>
    </source>
</evidence>
<dbReference type="Pfam" id="PF18311">
    <property type="entry name" value="Rrp40_N"/>
    <property type="match status" value="1"/>
</dbReference>
<dbReference type="PANTHER" id="PTHR21321">
    <property type="entry name" value="PNAS-3 RELATED"/>
    <property type="match status" value="1"/>
</dbReference>
<evidence type="ECO:0000256" key="6">
    <source>
        <dbReference type="ARBA" id="ARBA00022835"/>
    </source>
</evidence>
<dbReference type="Gene3D" id="2.40.50.140">
    <property type="entry name" value="Nucleic acid-binding proteins"/>
    <property type="match status" value="1"/>
</dbReference>
<dbReference type="Pfam" id="PF15985">
    <property type="entry name" value="KH_6"/>
    <property type="match status" value="1"/>
</dbReference>
<dbReference type="InterPro" id="IPR049469">
    <property type="entry name" value="RRP40_KH-I"/>
</dbReference>
<proteinExistence type="inferred from homology"/>
<dbReference type="InterPro" id="IPR012340">
    <property type="entry name" value="NA-bd_OB-fold"/>
</dbReference>
<dbReference type="InterPro" id="IPR026699">
    <property type="entry name" value="Exosome_RNA_bind1/RRP40/RRP4"/>
</dbReference>
<dbReference type="SUPFAM" id="SSF50249">
    <property type="entry name" value="Nucleic acid-binding proteins"/>
    <property type="match status" value="1"/>
</dbReference>
<comment type="subcellular location">
    <subcellularLocation>
        <location evidence="1">Cytoplasm</location>
    </subcellularLocation>
    <subcellularLocation>
        <location evidence="2">Nucleus</location>
        <location evidence="2">Nucleolus</location>
    </subcellularLocation>
</comment>
<evidence type="ECO:0000256" key="2">
    <source>
        <dbReference type="ARBA" id="ARBA00004604"/>
    </source>
</evidence>
<evidence type="ECO:0000256" key="5">
    <source>
        <dbReference type="ARBA" id="ARBA00022552"/>
    </source>
</evidence>
<evidence type="ECO:0000256" key="1">
    <source>
        <dbReference type="ARBA" id="ARBA00004496"/>
    </source>
</evidence>
<keyword evidence="5" id="KW-0698">rRNA processing</keyword>
<evidence type="ECO:0000313" key="11">
    <source>
        <dbReference type="Proteomes" id="UP000256970"/>
    </source>
</evidence>
<evidence type="ECO:0000256" key="4">
    <source>
        <dbReference type="ARBA" id="ARBA00022490"/>
    </source>
</evidence>
<dbReference type="EMBL" id="FNXT01000685">
    <property type="protein sequence ID" value="SZX66085.1"/>
    <property type="molecule type" value="Genomic_DNA"/>
</dbReference>
<organism evidence="10 11">
    <name type="scientific">Tetradesmus obliquus</name>
    <name type="common">Green alga</name>
    <name type="synonym">Acutodesmus obliquus</name>
    <dbReference type="NCBI Taxonomy" id="3088"/>
    <lineage>
        <taxon>Eukaryota</taxon>
        <taxon>Viridiplantae</taxon>
        <taxon>Chlorophyta</taxon>
        <taxon>core chlorophytes</taxon>
        <taxon>Chlorophyceae</taxon>
        <taxon>CS clade</taxon>
        <taxon>Sphaeropleales</taxon>
        <taxon>Scenedesmaceae</taxon>
        <taxon>Tetradesmus</taxon>
    </lineage>
</organism>
<accession>A0A383VKM3</accession>
<keyword evidence="11" id="KW-1185">Reference proteome</keyword>
<gene>
    <name evidence="10" type="ORF">BQ4739_LOCUS6528</name>
</gene>
<dbReference type="AlphaFoldDB" id="A0A383VKM3"/>
<dbReference type="CDD" id="cd22526">
    <property type="entry name" value="KH-I_Rrp40"/>
    <property type="match status" value="1"/>
</dbReference>
<dbReference type="GO" id="GO:0000176">
    <property type="term" value="C:nuclear exosome (RNase complex)"/>
    <property type="evidence" value="ECO:0007669"/>
    <property type="project" value="TreeGrafter"/>
</dbReference>
<dbReference type="GO" id="GO:0000177">
    <property type="term" value="C:cytoplasmic exosome (RNase complex)"/>
    <property type="evidence" value="ECO:0007669"/>
    <property type="project" value="TreeGrafter"/>
</dbReference>
<dbReference type="Gene3D" id="2.40.50.100">
    <property type="match status" value="1"/>
</dbReference>
<evidence type="ECO:0000256" key="3">
    <source>
        <dbReference type="ARBA" id="ARBA00007841"/>
    </source>
</evidence>
<dbReference type="GO" id="GO:0005730">
    <property type="term" value="C:nucleolus"/>
    <property type="evidence" value="ECO:0007669"/>
    <property type="project" value="UniProtKB-SubCell"/>
</dbReference>
<reference evidence="10 11" key="1">
    <citation type="submission" date="2016-10" db="EMBL/GenBank/DDBJ databases">
        <authorList>
            <person name="Cai Z."/>
        </authorList>
    </citation>
    <scope>NUCLEOTIDE SEQUENCE [LARGE SCALE GENOMIC DNA]</scope>
</reference>
<evidence type="ECO:0000313" key="10">
    <source>
        <dbReference type="EMBL" id="SZX66085.1"/>
    </source>
</evidence>
<dbReference type="CDD" id="cd05790">
    <property type="entry name" value="S1_Rrp40"/>
    <property type="match status" value="1"/>
</dbReference>
<keyword evidence="4" id="KW-0963">Cytoplasm</keyword>
<sequence length="232" mass="24314">MGDQGCGLVGKVVAPGDAVQALPASGSVRIGPGLRAEGSYVVAQKCGVVRQTRNGKLWLESKQKRYIPAEEDLVVGTITDRRGENFVVDIGAPFPAQLPMLSFEGATRRNRPNLVAGDLVYARVITANRDMDPVLTCVDAQGKSSGFGALKGGFVLECGLGHARALLARPPAPLLAALGAKLQFELAVGLNGRVWLDSSSCATTVKVANVLQQAQGVAAAEVQQWVAAQLQQ</sequence>